<proteinExistence type="predicted"/>
<accession>A0A1J0A6E5</accession>
<sequence length="63" mass="7528">MSELSEKLVSQILEYRDILTSNEVVENIKDKAQMVFPTKEFVEPSKSDKLKQSHRKWRAKNRY</sequence>
<keyword evidence="2" id="KW-1185">Reference proteome</keyword>
<dbReference type="OrthoDB" id="2200212at2"/>
<dbReference type="Proteomes" id="UP000191200">
    <property type="component" value="Chromosome"/>
</dbReference>
<gene>
    <name evidence="1" type="ORF">BHY08_06370</name>
</gene>
<dbReference type="AlphaFoldDB" id="A0A1J0A6E5"/>
<evidence type="ECO:0000313" key="1">
    <source>
        <dbReference type="EMBL" id="APB31487.1"/>
    </source>
</evidence>
<name>A0A1J0A6E5_9ENTE</name>
<dbReference type="KEGG" id="vte:BHY08_06370"/>
<reference evidence="1 2" key="1">
    <citation type="submission" date="2016-09" db="EMBL/GenBank/DDBJ databases">
        <title>Vagococcus teuberi sp. nov., isolated from the Malian artisanal sour milk fene.</title>
        <authorList>
            <person name="Wullschleger S."/>
            <person name="Seifert C."/>
            <person name="Baumgartner S."/>
            <person name="Lacroix C."/>
            <person name="Bonfoh B."/>
            <person name="Stevens M.J."/>
            <person name="Meile L."/>
        </authorList>
    </citation>
    <scope>NUCLEOTIDE SEQUENCE [LARGE SCALE GENOMIC DNA]</scope>
    <source>
        <strain evidence="1 2">DSM 21459</strain>
    </source>
</reference>
<dbReference type="EMBL" id="CP017267">
    <property type="protein sequence ID" value="APB31487.1"/>
    <property type="molecule type" value="Genomic_DNA"/>
</dbReference>
<dbReference type="RefSeq" id="WP_071457081.1">
    <property type="nucleotide sequence ID" value="NZ_CABJEN010000007.1"/>
</dbReference>
<protein>
    <submittedName>
        <fullName evidence="1">Uncharacterized protein</fullName>
    </submittedName>
</protein>
<evidence type="ECO:0000313" key="2">
    <source>
        <dbReference type="Proteomes" id="UP000191200"/>
    </source>
</evidence>
<organism evidence="1 2">
    <name type="scientific">Vagococcus teuberi</name>
    <dbReference type="NCBI Taxonomy" id="519472"/>
    <lineage>
        <taxon>Bacteria</taxon>
        <taxon>Bacillati</taxon>
        <taxon>Bacillota</taxon>
        <taxon>Bacilli</taxon>
        <taxon>Lactobacillales</taxon>
        <taxon>Enterococcaceae</taxon>
        <taxon>Vagococcus</taxon>
    </lineage>
</organism>